<evidence type="ECO:0000313" key="2">
    <source>
        <dbReference type="Proteomes" id="UP000235965"/>
    </source>
</evidence>
<protein>
    <submittedName>
        <fullName evidence="1">Uncharacterized protein</fullName>
    </submittedName>
</protein>
<dbReference type="EMBL" id="NEVH01015316">
    <property type="protein sequence ID" value="PNF26928.1"/>
    <property type="molecule type" value="Genomic_DNA"/>
</dbReference>
<accession>A0A2J7QEB4</accession>
<gene>
    <name evidence="1" type="ORF">B7P43_G14814</name>
</gene>
<keyword evidence="2" id="KW-1185">Reference proteome</keyword>
<evidence type="ECO:0000313" key="1">
    <source>
        <dbReference type="EMBL" id="PNF26928.1"/>
    </source>
</evidence>
<sequence>MFIPFIVEEGCILVSDVYVYMLLERYQILFPTYFVYLYDVGKLKHMYTGFLFYKVVSMR</sequence>
<comment type="caution">
    <text evidence="1">The sequence shown here is derived from an EMBL/GenBank/DDBJ whole genome shotgun (WGS) entry which is preliminary data.</text>
</comment>
<dbReference type="Proteomes" id="UP000235965">
    <property type="component" value="Unassembled WGS sequence"/>
</dbReference>
<reference evidence="1 2" key="1">
    <citation type="submission" date="2017-12" db="EMBL/GenBank/DDBJ databases">
        <title>Hemimetabolous genomes reveal molecular basis of termite eusociality.</title>
        <authorList>
            <person name="Harrison M.C."/>
            <person name="Jongepier E."/>
            <person name="Robertson H.M."/>
            <person name="Arning N."/>
            <person name="Bitard-Feildel T."/>
            <person name="Chao H."/>
            <person name="Childers C.P."/>
            <person name="Dinh H."/>
            <person name="Doddapaneni H."/>
            <person name="Dugan S."/>
            <person name="Gowin J."/>
            <person name="Greiner C."/>
            <person name="Han Y."/>
            <person name="Hu H."/>
            <person name="Hughes D.S.T."/>
            <person name="Huylmans A.-K."/>
            <person name="Kemena C."/>
            <person name="Kremer L.P.M."/>
            <person name="Lee S.L."/>
            <person name="Lopez-Ezquerra A."/>
            <person name="Mallet L."/>
            <person name="Monroy-Kuhn J.M."/>
            <person name="Moser A."/>
            <person name="Murali S.C."/>
            <person name="Muzny D.M."/>
            <person name="Otani S."/>
            <person name="Piulachs M.-D."/>
            <person name="Poelchau M."/>
            <person name="Qu J."/>
            <person name="Schaub F."/>
            <person name="Wada-Katsumata A."/>
            <person name="Worley K.C."/>
            <person name="Xie Q."/>
            <person name="Ylla G."/>
            <person name="Poulsen M."/>
            <person name="Gibbs R.A."/>
            <person name="Schal C."/>
            <person name="Richards S."/>
            <person name="Belles X."/>
            <person name="Korb J."/>
            <person name="Bornberg-Bauer E."/>
        </authorList>
    </citation>
    <scope>NUCLEOTIDE SEQUENCE [LARGE SCALE GENOMIC DNA]</scope>
    <source>
        <tissue evidence="1">Whole body</tissue>
    </source>
</reference>
<proteinExistence type="predicted"/>
<dbReference type="InParanoid" id="A0A2J7QEB4"/>
<dbReference type="AlphaFoldDB" id="A0A2J7QEB4"/>
<organism evidence="1 2">
    <name type="scientific">Cryptotermes secundus</name>
    <dbReference type="NCBI Taxonomy" id="105785"/>
    <lineage>
        <taxon>Eukaryota</taxon>
        <taxon>Metazoa</taxon>
        <taxon>Ecdysozoa</taxon>
        <taxon>Arthropoda</taxon>
        <taxon>Hexapoda</taxon>
        <taxon>Insecta</taxon>
        <taxon>Pterygota</taxon>
        <taxon>Neoptera</taxon>
        <taxon>Polyneoptera</taxon>
        <taxon>Dictyoptera</taxon>
        <taxon>Blattodea</taxon>
        <taxon>Blattoidea</taxon>
        <taxon>Termitoidae</taxon>
        <taxon>Kalotermitidae</taxon>
        <taxon>Cryptotermitinae</taxon>
        <taxon>Cryptotermes</taxon>
    </lineage>
</organism>
<name>A0A2J7QEB4_9NEOP</name>